<gene>
    <name evidence="4" type="ORF">LPJ61_003470</name>
</gene>
<keyword evidence="2" id="KW-0808">Transferase</keyword>
<protein>
    <submittedName>
        <fullName evidence="4">Uncharacterized protein</fullName>
    </submittedName>
</protein>
<dbReference type="OrthoDB" id="439943at2759"/>
<dbReference type="GO" id="GO:0006487">
    <property type="term" value="P:protein N-linked glycosylation"/>
    <property type="evidence" value="ECO:0007669"/>
    <property type="project" value="TreeGrafter"/>
</dbReference>
<dbReference type="GO" id="GO:0000026">
    <property type="term" value="F:alpha-1,2-mannosyltransferase activity"/>
    <property type="evidence" value="ECO:0007669"/>
    <property type="project" value="TreeGrafter"/>
</dbReference>
<reference evidence="4" key="1">
    <citation type="submission" date="2022-07" db="EMBL/GenBank/DDBJ databases">
        <title>Phylogenomic reconstructions and comparative analyses of Kickxellomycotina fungi.</title>
        <authorList>
            <person name="Reynolds N.K."/>
            <person name="Stajich J.E."/>
            <person name="Barry K."/>
            <person name="Grigoriev I.V."/>
            <person name="Crous P."/>
            <person name="Smith M.E."/>
        </authorList>
    </citation>
    <scope>NUCLEOTIDE SEQUENCE</scope>
    <source>
        <strain evidence="4">BCRC 34381</strain>
    </source>
</reference>
<organism evidence="4 5">
    <name type="scientific">Coemansia biformis</name>
    <dbReference type="NCBI Taxonomy" id="1286918"/>
    <lineage>
        <taxon>Eukaryota</taxon>
        <taxon>Fungi</taxon>
        <taxon>Fungi incertae sedis</taxon>
        <taxon>Zoopagomycota</taxon>
        <taxon>Kickxellomycotina</taxon>
        <taxon>Kickxellomycetes</taxon>
        <taxon>Kickxellales</taxon>
        <taxon>Kickxellaceae</taxon>
        <taxon>Coemansia</taxon>
    </lineage>
</organism>
<name>A0A9W8CVJ0_9FUNG</name>
<dbReference type="Pfam" id="PF01793">
    <property type="entry name" value="Glyco_transf_15"/>
    <property type="match status" value="1"/>
</dbReference>
<dbReference type="PANTHER" id="PTHR31121">
    <property type="entry name" value="ALPHA-1,2 MANNOSYLTRANSFERASE KTR1"/>
    <property type="match status" value="1"/>
</dbReference>
<evidence type="ECO:0000313" key="4">
    <source>
        <dbReference type="EMBL" id="KAJ1729537.1"/>
    </source>
</evidence>
<feature type="non-terminal residue" evidence="4">
    <location>
        <position position="125"/>
    </location>
</feature>
<keyword evidence="3" id="KW-0472">Membrane</keyword>
<keyword evidence="3" id="KW-0812">Transmembrane</keyword>
<evidence type="ECO:0000256" key="3">
    <source>
        <dbReference type="SAM" id="Phobius"/>
    </source>
</evidence>
<keyword evidence="3" id="KW-1133">Transmembrane helix</keyword>
<proteinExistence type="inferred from homology"/>
<evidence type="ECO:0000256" key="1">
    <source>
        <dbReference type="ARBA" id="ARBA00007677"/>
    </source>
</evidence>
<dbReference type="InterPro" id="IPR029044">
    <property type="entry name" value="Nucleotide-diphossugar_trans"/>
</dbReference>
<dbReference type="Proteomes" id="UP001143981">
    <property type="component" value="Unassembled WGS sequence"/>
</dbReference>
<comment type="similarity">
    <text evidence="1">Belongs to the glycosyltransferase 15 family.</text>
</comment>
<dbReference type="GO" id="GO:0000032">
    <property type="term" value="P:cell wall mannoprotein biosynthetic process"/>
    <property type="evidence" value="ECO:0007669"/>
    <property type="project" value="TreeGrafter"/>
</dbReference>
<sequence>MAQQRDFRGILFIFAVLFGLAIVWRDLRDDLSFADDMRAAERSRRTQEVTATATATATVLLTATTVVTETTAVPAETPPAERANAAFVILTRNQDLKDLRESLAQLEDRFNRRYNYPYVFLNNEP</sequence>
<dbReference type="GO" id="GO:0016020">
    <property type="term" value="C:membrane"/>
    <property type="evidence" value="ECO:0007669"/>
    <property type="project" value="InterPro"/>
</dbReference>
<evidence type="ECO:0000256" key="2">
    <source>
        <dbReference type="ARBA" id="ARBA00022679"/>
    </source>
</evidence>
<accession>A0A9W8CVJ0</accession>
<evidence type="ECO:0000313" key="5">
    <source>
        <dbReference type="Proteomes" id="UP001143981"/>
    </source>
</evidence>
<dbReference type="SUPFAM" id="SSF53448">
    <property type="entry name" value="Nucleotide-diphospho-sugar transferases"/>
    <property type="match status" value="1"/>
</dbReference>
<comment type="caution">
    <text evidence="4">The sequence shown here is derived from an EMBL/GenBank/DDBJ whole genome shotgun (WGS) entry which is preliminary data.</text>
</comment>
<keyword evidence="5" id="KW-1185">Reference proteome</keyword>
<dbReference type="AlphaFoldDB" id="A0A9W8CVJ0"/>
<dbReference type="InterPro" id="IPR002685">
    <property type="entry name" value="Glyco_trans_15"/>
</dbReference>
<dbReference type="PANTHER" id="PTHR31121:SF6">
    <property type="entry name" value="ALPHA-1,2 MANNOSYLTRANSFERASE KTR1"/>
    <property type="match status" value="1"/>
</dbReference>
<dbReference type="Gene3D" id="3.90.550.10">
    <property type="entry name" value="Spore Coat Polysaccharide Biosynthesis Protein SpsA, Chain A"/>
    <property type="match status" value="1"/>
</dbReference>
<dbReference type="EMBL" id="JANBOI010000595">
    <property type="protein sequence ID" value="KAJ1729537.1"/>
    <property type="molecule type" value="Genomic_DNA"/>
</dbReference>
<dbReference type="GO" id="GO:0005794">
    <property type="term" value="C:Golgi apparatus"/>
    <property type="evidence" value="ECO:0007669"/>
    <property type="project" value="TreeGrafter"/>
</dbReference>
<feature type="transmembrane region" description="Helical" evidence="3">
    <location>
        <begin position="7"/>
        <end position="24"/>
    </location>
</feature>